<protein>
    <submittedName>
        <fullName evidence="1">Uncharacterized protein</fullName>
    </submittedName>
</protein>
<feature type="non-terminal residue" evidence="1">
    <location>
        <position position="1"/>
    </location>
</feature>
<dbReference type="Proteomes" id="UP000054826">
    <property type="component" value="Unassembled WGS sequence"/>
</dbReference>
<dbReference type="EMBL" id="JYDV01001500">
    <property type="protein sequence ID" value="KRY99311.1"/>
    <property type="molecule type" value="Genomic_DNA"/>
</dbReference>
<comment type="caution">
    <text evidence="1">The sequence shown here is derived from an EMBL/GenBank/DDBJ whole genome shotgun (WGS) entry which is preliminary data.</text>
</comment>
<name>A0A0V1GM52_TRIPS</name>
<organism evidence="1 2">
    <name type="scientific">Trichinella pseudospiralis</name>
    <name type="common">Parasitic roundworm</name>
    <dbReference type="NCBI Taxonomy" id="6337"/>
    <lineage>
        <taxon>Eukaryota</taxon>
        <taxon>Metazoa</taxon>
        <taxon>Ecdysozoa</taxon>
        <taxon>Nematoda</taxon>
        <taxon>Enoplea</taxon>
        <taxon>Dorylaimia</taxon>
        <taxon>Trichinellida</taxon>
        <taxon>Trichinellidae</taxon>
        <taxon>Trichinella</taxon>
    </lineage>
</organism>
<dbReference type="AlphaFoldDB" id="A0A0V1GM52"/>
<gene>
    <name evidence="1" type="ORF">T4C_8070</name>
</gene>
<evidence type="ECO:0000313" key="2">
    <source>
        <dbReference type="Proteomes" id="UP000054826"/>
    </source>
</evidence>
<sequence>LCDLLKALDMPLKDELQYNMYNKDFKLFEKQIQIHC</sequence>
<proteinExistence type="predicted"/>
<accession>A0A0V1GM52</accession>
<reference evidence="1 2" key="1">
    <citation type="submission" date="2015-01" db="EMBL/GenBank/DDBJ databases">
        <title>Evolution of Trichinella species and genotypes.</title>
        <authorList>
            <person name="Korhonen P.K."/>
            <person name="Edoardo P."/>
            <person name="Giuseppe L.R."/>
            <person name="Gasser R.B."/>
        </authorList>
    </citation>
    <scope>NUCLEOTIDE SEQUENCE [LARGE SCALE GENOMIC DNA]</scope>
    <source>
        <strain evidence="1">ISS176</strain>
    </source>
</reference>
<feature type="non-terminal residue" evidence="1">
    <location>
        <position position="36"/>
    </location>
</feature>
<evidence type="ECO:0000313" key="1">
    <source>
        <dbReference type="EMBL" id="KRY99311.1"/>
    </source>
</evidence>